<evidence type="ECO:0000313" key="2">
    <source>
        <dbReference type="Proteomes" id="UP000215335"/>
    </source>
</evidence>
<name>A0A232FAX8_9HYME</name>
<sequence>MFQATPSHLVKVLRSVLRYAKAREPHTRTMCGSVWSSALDRLPLHTLCKKLHFYYYIVDVLTIVVQTIRQRNDRQDDLAAELIRRH</sequence>
<reference evidence="1 2" key="1">
    <citation type="journal article" date="2017" name="Curr. Biol.">
        <title>The Evolution of Venom by Co-option of Single-Copy Genes.</title>
        <authorList>
            <person name="Martinson E.O."/>
            <person name="Mrinalini"/>
            <person name="Kelkar Y.D."/>
            <person name="Chang C.H."/>
            <person name="Werren J.H."/>
        </authorList>
    </citation>
    <scope>NUCLEOTIDE SEQUENCE [LARGE SCALE GENOMIC DNA]</scope>
    <source>
        <strain evidence="1 2">Alberta</strain>
        <tissue evidence="1">Whole body</tissue>
    </source>
</reference>
<comment type="caution">
    <text evidence="1">The sequence shown here is derived from an EMBL/GenBank/DDBJ whole genome shotgun (WGS) entry which is preliminary data.</text>
</comment>
<dbReference type="AlphaFoldDB" id="A0A232FAX8"/>
<keyword evidence="2" id="KW-1185">Reference proteome</keyword>
<proteinExistence type="predicted"/>
<dbReference type="EMBL" id="NNAY01000573">
    <property type="protein sequence ID" value="OXU27598.1"/>
    <property type="molecule type" value="Genomic_DNA"/>
</dbReference>
<protein>
    <submittedName>
        <fullName evidence="1">Uncharacterized protein</fullName>
    </submittedName>
</protein>
<organism evidence="1 2">
    <name type="scientific">Trichomalopsis sarcophagae</name>
    <dbReference type="NCBI Taxonomy" id="543379"/>
    <lineage>
        <taxon>Eukaryota</taxon>
        <taxon>Metazoa</taxon>
        <taxon>Ecdysozoa</taxon>
        <taxon>Arthropoda</taxon>
        <taxon>Hexapoda</taxon>
        <taxon>Insecta</taxon>
        <taxon>Pterygota</taxon>
        <taxon>Neoptera</taxon>
        <taxon>Endopterygota</taxon>
        <taxon>Hymenoptera</taxon>
        <taxon>Apocrita</taxon>
        <taxon>Proctotrupomorpha</taxon>
        <taxon>Chalcidoidea</taxon>
        <taxon>Pteromalidae</taxon>
        <taxon>Pteromalinae</taxon>
        <taxon>Trichomalopsis</taxon>
    </lineage>
</organism>
<gene>
    <name evidence="1" type="ORF">TSAR_000608</name>
</gene>
<evidence type="ECO:0000313" key="1">
    <source>
        <dbReference type="EMBL" id="OXU27598.1"/>
    </source>
</evidence>
<accession>A0A232FAX8</accession>
<dbReference type="Proteomes" id="UP000215335">
    <property type="component" value="Unassembled WGS sequence"/>
</dbReference>